<dbReference type="KEGG" id="vg:5130325"/>
<dbReference type="Pfam" id="PF13412">
    <property type="entry name" value="HTH_24"/>
    <property type="match status" value="1"/>
</dbReference>
<sequence length="495" mass="58570">MSKIKRRLYSYLEQYSLKHEYIATTKKELAEKLNISLSALTSNLKTLENEGKIVTSTKRGNNGGFIVTLNLPNTVNEVEGNIIESSKDYANYLKEKVFPTYQYNYKGKRRTKVEMVKYNAIKDKQRKVIYDMNYYLDGLLYPDKELFNLSYDPEGFYKAFILYKLYNQYSAMFCKHKFEETKKDFYTAKMQYYMNYPTPKNFFSTKEFTIFYKLQKLTKEYDINVFKYIQNVFKNVDYEYRNGYKKTYLPQPNYLISEKYIDRYLKYVKGVTKNVNTTQRHVGDLELLVDSSIFTEDLVVQQLHQLYIEGINISKVDINSIFNSALDVEDVMLGLSSNEKQLVLLNFNYEVEQKVSHLPDKNKLLITNYVKQLIINEYDSSIISNKALLSMFTLEREYFVGSKVFNTQESLFKYKDFVGTLNNQGNTLVGYTYLVYRNFNNLMYTIRMYGDLKGYQTNLKDLHNVLEKNNLKGLIPFTKYGTLDYDKLKGRYDNE</sequence>
<reference evidence="1 2" key="1">
    <citation type="journal article" date="2005" name="Proc. Natl. Acad. Sci. U.S.A.">
        <title>The complete genomes and proteomes of 27 Staphylococcus aureus bacteriophages.</title>
        <authorList>
            <person name="Kwan T."/>
            <person name="Liu J."/>
            <person name="Dubow M."/>
            <person name="Gros P."/>
            <person name="Pelletier J."/>
        </authorList>
    </citation>
    <scope>NUCLEOTIDE SEQUENCE [LARGE SCALE GENOMIC DNA]</scope>
</reference>
<dbReference type="InterPro" id="IPR011991">
    <property type="entry name" value="ArsR-like_HTH"/>
</dbReference>
<dbReference type="GeneID" id="5130325"/>
<dbReference type="SMR" id="Q4Z9C1"/>
<organismHost>
    <name type="scientific">Twortvirus twort</name>
    <dbReference type="NCBI Taxonomy" id="55510"/>
</organismHost>
<accession>Q4Z9C1</accession>
<keyword evidence="2" id="KW-1185">Reference proteome</keyword>
<organism evidence="1 2">
    <name type="scientific">Staphylococcus phage Twort (strain DSM 17442 / HER 48)</name>
    <name type="common">Bacteriophage Twort</name>
    <dbReference type="NCBI Taxonomy" id="2908167"/>
    <lineage>
        <taxon>Viruses</taxon>
        <taxon>Duplodnaviria</taxon>
        <taxon>Heunggongvirae</taxon>
        <taxon>Uroviricota</taxon>
        <taxon>Caudoviricetes</taxon>
        <taxon>Herelleviridae</taxon>
        <taxon>Twortvirinae</taxon>
        <taxon>Twortvirus</taxon>
        <taxon>Twortvirus twort</taxon>
    </lineage>
</organism>
<dbReference type="EMBL" id="AY954970">
    <property type="protein sequence ID" value="AAX92309.1"/>
    <property type="molecule type" value="Genomic_DNA"/>
</dbReference>
<protein>
    <submittedName>
        <fullName evidence="1">ORF013</fullName>
    </submittedName>
</protein>
<dbReference type="InterPro" id="IPR036390">
    <property type="entry name" value="WH_DNA-bd_sf"/>
</dbReference>
<proteinExistence type="predicted"/>
<evidence type="ECO:0000313" key="1">
    <source>
        <dbReference type="EMBL" id="AAX92309.1"/>
    </source>
</evidence>
<dbReference type="SUPFAM" id="SSF46785">
    <property type="entry name" value="Winged helix' DNA-binding domain"/>
    <property type="match status" value="1"/>
</dbReference>
<name>Q4Z9C1_BPTWO</name>
<dbReference type="Proteomes" id="UP000001466">
    <property type="component" value="Segment"/>
</dbReference>
<dbReference type="CDD" id="cd00090">
    <property type="entry name" value="HTH_ARSR"/>
    <property type="match status" value="1"/>
</dbReference>
<evidence type="ECO:0000313" key="2">
    <source>
        <dbReference type="Proteomes" id="UP000001466"/>
    </source>
</evidence>
<dbReference type="RefSeq" id="YP_238584.1">
    <property type="nucleotide sequence ID" value="NC_007021.1"/>
</dbReference>